<gene>
    <name evidence="5" type="ORF">SARC_05291</name>
</gene>
<dbReference type="InterPro" id="IPR030125">
    <property type="entry name" value="SPIN90/Ldb17"/>
</dbReference>
<dbReference type="eggNOG" id="KOG4035">
    <property type="taxonomic scope" value="Eukaryota"/>
</dbReference>
<evidence type="ECO:0000313" key="6">
    <source>
        <dbReference type="Proteomes" id="UP000054560"/>
    </source>
</evidence>
<evidence type="ECO:0000313" key="5">
    <source>
        <dbReference type="EMBL" id="KNC82420.1"/>
    </source>
</evidence>
<keyword evidence="6" id="KW-1185">Reference proteome</keyword>
<dbReference type="GO" id="GO:0006897">
    <property type="term" value="P:endocytosis"/>
    <property type="evidence" value="ECO:0007669"/>
    <property type="project" value="TreeGrafter"/>
</dbReference>
<sequence length="536" mass="59822">MSLLEKDPHRKYPQLTPVGREEPVKLRQLPFEKGSVLTILKKVSDDWYFGSNASGEKGLIPVKFVSLSHKSQLALQKIKSVSSLSRLSSMPSGTLSPDPASLSRLQSQNSIPKLAPAPPIQNATVNIDEFAMKAREASGASYTECVAAVKSVLDTLESKLPPDMKGRIHIGDTLNFAPSSRRKSSVNVDMDEFKSLLKELYNHMRDAQNVNWSTADDSDWLTGKLEEMQELLSDADTKICRRAISFQNYEYTDTLLTYYQMDPRESVRKTLLITYGAMGSVDRQVFSHGLVMSLPTELARSIDYDCVPSEFLFYQLVFCTMLFSTGEALPRQCYDHWTVELLLKLLELVEDVNDSALSSHVSEAAFNVLLAFNLHQSAGDTIKADGVHSNQIVMDAVNRTDGCQLFSERLLLLVNRNEDPVVLPITPGDNHTDVPNSLLHMLRCLFGCRATASIFFTNDLRVLVDIILREMENSGPDSSSLQLWLDILLRIALNTDTGTEYRIADLRICLSDLLGHTLPEKMKATATTILEVLPVE</sequence>
<dbReference type="PANTHER" id="PTHR13357">
    <property type="entry name" value="SH3 ADAPTER PROTEIN SPIN90 NCK INTERACTING PROTEIN WITH SH3 DOMAIN"/>
    <property type="match status" value="1"/>
</dbReference>
<dbReference type="Pfam" id="PF00018">
    <property type="entry name" value="SH3_1"/>
    <property type="match status" value="1"/>
</dbReference>
<feature type="domain" description="SH3" evidence="4">
    <location>
        <begin position="10"/>
        <end position="70"/>
    </location>
</feature>
<dbReference type="OrthoDB" id="445362at2759"/>
<evidence type="ECO:0000259" key="4">
    <source>
        <dbReference type="PROSITE" id="PS50002"/>
    </source>
</evidence>
<name>A0A0L0G026_9EUKA</name>
<dbReference type="EMBL" id="KQ241929">
    <property type="protein sequence ID" value="KNC82420.1"/>
    <property type="molecule type" value="Genomic_DNA"/>
</dbReference>
<dbReference type="PANTHER" id="PTHR13357:SF1">
    <property type="entry name" value="NCK-INTERACTING PROTEIN WITH SH3 DOMAIN"/>
    <property type="match status" value="1"/>
</dbReference>
<dbReference type="Pfam" id="PF09431">
    <property type="entry name" value="SPIN90_LRD"/>
    <property type="match status" value="1"/>
</dbReference>
<dbReference type="InterPro" id="IPR001452">
    <property type="entry name" value="SH3_domain"/>
</dbReference>
<dbReference type="AlphaFoldDB" id="A0A0L0G026"/>
<dbReference type="InterPro" id="IPR018556">
    <property type="entry name" value="SPIN90/Ldb17_LRD"/>
</dbReference>
<evidence type="ECO:0000256" key="3">
    <source>
        <dbReference type="SAM" id="MobiDB-lite"/>
    </source>
</evidence>
<feature type="region of interest" description="Disordered" evidence="3">
    <location>
        <begin position="87"/>
        <end position="106"/>
    </location>
</feature>
<protein>
    <recommendedName>
        <fullName evidence="4">SH3 domain-containing protein</fullName>
    </recommendedName>
</protein>
<reference evidence="5 6" key="1">
    <citation type="submission" date="2011-02" db="EMBL/GenBank/DDBJ databases">
        <title>The Genome Sequence of Sphaeroforma arctica JP610.</title>
        <authorList>
            <consortium name="The Broad Institute Genome Sequencing Platform"/>
            <person name="Russ C."/>
            <person name="Cuomo C."/>
            <person name="Young S.K."/>
            <person name="Zeng Q."/>
            <person name="Gargeya S."/>
            <person name="Alvarado L."/>
            <person name="Berlin A."/>
            <person name="Chapman S.B."/>
            <person name="Chen Z."/>
            <person name="Freedman E."/>
            <person name="Gellesch M."/>
            <person name="Goldberg J."/>
            <person name="Griggs A."/>
            <person name="Gujja S."/>
            <person name="Heilman E."/>
            <person name="Heiman D."/>
            <person name="Howarth C."/>
            <person name="Mehta T."/>
            <person name="Neiman D."/>
            <person name="Pearson M."/>
            <person name="Roberts A."/>
            <person name="Saif S."/>
            <person name="Shea T."/>
            <person name="Shenoy N."/>
            <person name="Sisk P."/>
            <person name="Stolte C."/>
            <person name="Sykes S."/>
            <person name="White J."/>
            <person name="Yandava C."/>
            <person name="Burger G."/>
            <person name="Gray M.W."/>
            <person name="Holland P.W.H."/>
            <person name="King N."/>
            <person name="Lang F.B.F."/>
            <person name="Roger A.J."/>
            <person name="Ruiz-Trillo I."/>
            <person name="Haas B."/>
            <person name="Nusbaum C."/>
            <person name="Birren B."/>
        </authorList>
    </citation>
    <scope>NUCLEOTIDE SEQUENCE [LARGE SCALE GENOMIC DNA]</scope>
    <source>
        <strain evidence="5 6">JP610</strain>
    </source>
</reference>
<dbReference type="RefSeq" id="XP_014156322.1">
    <property type="nucleotide sequence ID" value="XM_014300847.1"/>
</dbReference>
<dbReference type="Proteomes" id="UP000054560">
    <property type="component" value="Unassembled WGS sequence"/>
</dbReference>
<proteinExistence type="predicted"/>
<organism evidence="5 6">
    <name type="scientific">Sphaeroforma arctica JP610</name>
    <dbReference type="NCBI Taxonomy" id="667725"/>
    <lineage>
        <taxon>Eukaryota</taxon>
        <taxon>Ichthyosporea</taxon>
        <taxon>Ichthyophonida</taxon>
        <taxon>Sphaeroforma</taxon>
    </lineage>
</organism>
<dbReference type="CDD" id="cd00174">
    <property type="entry name" value="SH3"/>
    <property type="match status" value="1"/>
</dbReference>
<dbReference type="Gene3D" id="2.30.30.40">
    <property type="entry name" value="SH3 Domains"/>
    <property type="match status" value="1"/>
</dbReference>
<keyword evidence="1 2" id="KW-0728">SH3 domain</keyword>
<accession>A0A0L0G026</accession>
<dbReference type="GO" id="GO:0071933">
    <property type="term" value="F:Arp2/3 complex binding"/>
    <property type="evidence" value="ECO:0007669"/>
    <property type="project" value="TreeGrafter"/>
</dbReference>
<dbReference type="STRING" id="667725.A0A0L0G026"/>
<dbReference type="PROSITE" id="PS50002">
    <property type="entry name" value="SH3"/>
    <property type="match status" value="1"/>
</dbReference>
<evidence type="ECO:0000256" key="2">
    <source>
        <dbReference type="PROSITE-ProRule" id="PRU00192"/>
    </source>
</evidence>
<dbReference type="GeneID" id="25905795"/>
<evidence type="ECO:0000256" key="1">
    <source>
        <dbReference type="ARBA" id="ARBA00022443"/>
    </source>
</evidence>
<dbReference type="SUPFAM" id="SSF50044">
    <property type="entry name" value="SH3-domain"/>
    <property type="match status" value="1"/>
</dbReference>
<dbReference type="InterPro" id="IPR036028">
    <property type="entry name" value="SH3-like_dom_sf"/>
</dbReference>